<keyword evidence="3" id="KW-1185">Reference proteome</keyword>
<dbReference type="Proteomes" id="UP000701853">
    <property type="component" value="Chromosome 2"/>
</dbReference>
<dbReference type="AlphaFoldDB" id="A0A8J6DA48"/>
<evidence type="ECO:0000313" key="3">
    <source>
        <dbReference type="Proteomes" id="UP000701853"/>
    </source>
</evidence>
<evidence type="ECO:0000259" key="1">
    <source>
        <dbReference type="Pfam" id="PF14392"/>
    </source>
</evidence>
<sequence>MDMERVLKGSLWTFNNHLLILYKLKRGEDTIRVFLEYDGSNLRKENRNYMRIDIRKLLKRKKQVMCCGLCSYVKFKYECLSLFCFYCERLGHNDSFCEAKMMLGVDFTEMGWDLSLRAQFRRALSMNKKKVKENVKEGGQVIGFWGTDHGVGIKKERSEKAIDPILGFNIEGGISSLNQRKEKSWSNQMQTTMEHDLEDDILIGEEGKK</sequence>
<dbReference type="OrthoDB" id="1750469at2759"/>
<comment type="caution">
    <text evidence="2">The sequence shown here is derived from an EMBL/GenBank/DDBJ whole genome shotgun (WGS) entry which is preliminary data.</text>
</comment>
<organism evidence="2 3">
    <name type="scientific">Gossypium anomalum</name>
    <dbReference type="NCBI Taxonomy" id="47600"/>
    <lineage>
        <taxon>Eukaryota</taxon>
        <taxon>Viridiplantae</taxon>
        <taxon>Streptophyta</taxon>
        <taxon>Embryophyta</taxon>
        <taxon>Tracheophyta</taxon>
        <taxon>Spermatophyta</taxon>
        <taxon>Magnoliopsida</taxon>
        <taxon>eudicotyledons</taxon>
        <taxon>Gunneridae</taxon>
        <taxon>Pentapetalae</taxon>
        <taxon>rosids</taxon>
        <taxon>malvids</taxon>
        <taxon>Malvales</taxon>
        <taxon>Malvaceae</taxon>
        <taxon>Malvoideae</taxon>
        <taxon>Gossypium</taxon>
    </lineage>
</organism>
<dbReference type="InterPro" id="IPR025836">
    <property type="entry name" value="Zn_knuckle_CX2CX4HX4C"/>
</dbReference>
<dbReference type="Pfam" id="PF14392">
    <property type="entry name" value="zf-CCHC_4"/>
    <property type="match status" value="1"/>
</dbReference>
<dbReference type="PANTHER" id="PTHR31286:SF153">
    <property type="entry name" value="DUF4283 DOMAIN PROTEIN"/>
    <property type="match status" value="1"/>
</dbReference>
<accession>A0A8J6DA48</accession>
<dbReference type="EMBL" id="JAHUZN010000002">
    <property type="protein sequence ID" value="KAG8501249.1"/>
    <property type="molecule type" value="Genomic_DNA"/>
</dbReference>
<reference evidence="2 3" key="1">
    <citation type="journal article" date="2021" name="bioRxiv">
        <title>The Gossypium anomalum genome as a resource for cotton improvement and evolutionary analysis of hybrid incompatibility.</title>
        <authorList>
            <person name="Grover C.E."/>
            <person name="Yuan D."/>
            <person name="Arick M.A."/>
            <person name="Miller E.R."/>
            <person name="Hu G."/>
            <person name="Peterson D.G."/>
            <person name="Wendel J.F."/>
            <person name="Udall J.A."/>
        </authorList>
    </citation>
    <scope>NUCLEOTIDE SEQUENCE [LARGE SCALE GENOMIC DNA]</scope>
    <source>
        <strain evidence="2">JFW-Udall</strain>
        <tissue evidence="2">Leaf</tissue>
    </source>
</reference>
<dbReference type="InterPro" id="IPR040256">
    <property type="entry name" value="At4g02000-like"/>
</dbReference>
<feature type="domain" description="Zinc knuckle CX2CX4HX4C" evidence="1">
    <location>
        <begin position="53"/>
        <end position="98"/>
    </location>
</feature>
<protein>
    <recommendedName>
        <fullName evidence="1">Zinc knuckle CX2CX4HX4C domain-containing protein</fullName>
    </recommendedName>
</protein>
<dbReference type="PANTHER" id="PTHR31286">
    <property type="entry name" value="GLYCINE-RICH CELL WALL STRUCTURAL PROTEIN 1.8-LIKE"/>
    <property type="match status" value="1"/>
</dbReference>
<evidence type="ECO:0000313" key="2">
    <source>
        <dbReference type="EMBL" id="KAG8501249.1"/>
    </source>
</evidence>
<name>A0A8J6DA48_9ROSI</name>
<proteinExistence type="predicted"/>
<gene>
    <name evidence="2" type="ORF">CXB51_003414</name>
</gene>